<evidence type="ECO:0000313" key="1">
    <source>
        <dbReference type="EMBL" id="MFC4158780.1"/>
    </source>
</evidence>
<evidence type="ECO:0000313" key="2">
    <source>
        <dbReference type="Proteomes" id="UP001595791"/>
    </source>
</evidence>
<dbReference type="EMBL" id="JBHSBU010000001">
    <property type="protein sequence ID" value="MFC4158780.1"/>
    <property type="molecule type" value="Genomic_DNA"/>
</dbReference>
<name>A0ABV8MNG6_9NEIS</name>
<dbReference type="Proteomes" id="UP001595791">
    <property type="component" value="Unassembled WGS sequence"/>
</dbReference>
<comment type="caution">
    <text evidence="1">The sequence shown here is derived from an EMBL/GenBank/DDBJ whole genome shotgun (WGS) entry which is preliminary data.</text>
</comment>
<evidence type="ECO:0008006" key="3">
    <source>
        <dbReference type="Google" id="ProtNLM"/>
    </source>
</evidence>
<proteinExistence type="predicted"/>
<organism evidence="1 2">
    <name type="scientific">Chitinimonas lacunae</name>
    <dbReference type="NCBI Taxonomy" id="1963018"/>
    <lineage>
        <taxon>Bacteria</taxon>
        <taxon>Pseudomonadati</taxon>
        <taxon>Pseudomonadota</taxon>
        <taxon>Betaproteobacteria</taxon>
        <taxon>Neisseriales</taxon>
        <taxon>Chitinibacteraceae</taxon>
        <taxon>Chitinimonas</taxon>
    </lineage>
</organism>
<dbReference type="RefSeq" id="WP_378161829.1">
    <property type="nucleotide sequence ID" value="NZ_JBHSBU010000001.1"/>
</dbReference>
<keyword evidence="2" id="KW-1185">Reference proteome</keyword>
<reference evidence="2" key="1">
    <citation type="journal article" date="2019" name="Int. J. Syst. Evol. Microbiol.">
        <title>The Global Catalogue of Microorganisms (GCM) 10K type strain sequencing project: providing services to taxonomists for standard genome sequencing and annotation.</title>
        <authorList>
            <consortium name="The Broad Institute Genomics Platform"/>
            <consortium name="The Broad Institute Genome Sequencing Center for Infectious Disease"/>
            <person name="Wu L."/>
            <person name="Ma J."/>
        </authorList>
    </citation>
    <scope>NUCLEOTIDE SEQUENCE [LARGE SCALE GENOMIC DNA]</scope>
    <source>
        <strain evidence="2">LMG 29894</strain>
    </source>
</reference>
<protein>
    <recommendedName>
        <fullName evidence="3">Restriction endonuclease type IV Mrr domain-containing protein</fullName>
    </recommendedName>
</protein>
<accession>A0ABV8MNG6</accession>
<sequence>MAARLEQVSARTSEQIADRARVAALINKARVQGDPGVPKLISQLEKNGVTVKDTNHYLGNPAREVDIETAGGMIIQVKKLSSANEIIKQVQATQRATGQPTVAYVITQHRKANTVVQQAGRHVQVTNNLDTLVNWLKGN</sequence>
<gene>
    <name evidence="1" type="ORF">ACFOW7_05320</name>
</gene>